<comment type="caution">
    <text evidence="2">The sequence shown here is derived from an EMBL/GenBank/DDBJ whole genome shotgun (WGS) entry which is preliminary data.</text>
</comment>
<feature type="compositionally biased region" description="Basic and acidic residues" evidence="1">
    <location>
        <begin position="80"/>
        <end position="91"/>
    </location>
</feature>
<sequence>MFSPEYLEQMFPVQRSEQIEPKKNEKRRNSGARRLSLRMKLLQAFSDLEHYLEHSDGDVNVALEEYYTEISEKITKYTKERQMGQARKSDDTEATSETGSCI</sequence>
<dbReference type="EMBL" id="BLXT01000407">
    <property type="protein sequence ID" value="GFN76713.1"/>
    <property type="molecule type" value="Genomic_DNA"/>
</dbReference>
<reference evidence="2 3" key="1">
    <citation type="journal article" date="2021" name="Elife">
        <title>Chloroplast acquisition without the gene transfer in kleptoplastic sea slugs, Plakobranchus ocellatus.</title>
        <authorList>
            <person name="Maeda T."/>
            <person name="Takahashi S."/>
            <person name="Yoshida T."/>
            <person name="Shimamura S."/>
            <person name="Takaki Y."/>
            <person name="Nagai Y."/>
            <person name="Toyoda A."/>
            <person name="Suzuki Y."/>
            <person name="Arimoto A."/>
            <person name="Ishii H."/>
            <person name="Satoh N."/>
            <person name="Nishiyama T."/>
            <person name="Hasebe M."/>
            <person name="Maruyama T."/>
            <person name="Minagawa J."/>
            <person name="Obokata J."/>
            <person name="Shigenobu S."/>
        </authorList>
    </citation>
    <scope>NUCLEOTIDE SEQUENCE [LARGE SCALE GENOMIC DNA]</scope>
</reference>
<evidence type="ECO:0000313" key="3">
    <source>
        <dbReference type="Proteomes" id="UP000735302"/>
    </source>
</evidence>
<gene>
    <name evidence="2" type="ORF">PoB_000321900</name>
</gene>
<evidence type="ECO:0000313" key="2">
    <source>
        <dbReference type="EMBL" id="GFN76713.1"/>
    </source>
</evidence>
<evidence type="ECO:0000256" key="1">
    <source>
        <dbReference type="SAM" id="MobiDB-lite"/>
    </source>
</evidence>
<accession>A0AAV3Y3B5</accession>
<organism evidence="2 3">
    <name type="scientific">Plakobranchus ocellatus</name>
    <dbReference type="NCBI Taxonomy" id="259542"/>
    <lineage>
        <taxon>Eukaryota</taxon>
        <taxon>Metazoa</taxon>
        <taxon>Spiralia</taxon>
        <taxon>Lophotrochozoa</taxon>
        <taxon>Mollusca</taxon>
        <taxon>Gastropoda</taxon>
        <taxon>Heterobranchia</taxon>
        <taxon>Euthyneura</taxon>
        <taxon>Panpulmonata</taxon>
        <taxon>Sacoglossa</taxon>
        <taxon>Placobranchoidea</taxon>
        <taxon>Plakobranchidae</taxon>
        <taxon>Plakobranchus</taxon>
    </lineage>
</organism>
<protein>
    <submittedName>
        <fullName evidence="2">Uncharacterized protein</fullName>
    </submittedName>
</protein>
<feature type="region of interest" description="Disordered" evidence="1">
    <location>
        <begin position="80"/>
        <end position="102"/>
    </location>
</feature>
<name>A0AAV3Y3B5_9GAST</name>
<dbReference type="Proteomes" id="UP000735302">
    <property type="component" value="Unassembled WGS sequence"/>
</dbReference>
<feature type="region of interest" description="Disordered" evidence="1">
    <location>
        <begin position="1"/>
        <end position="32"/>
    </location>
</feature>
<keyword evidence="3" id="KW-1185">Reference proteome</keyword>
<proteinExistence type="predicted"/>
<dbReference type="AlphaFoldDB" id="A0AAV3Y3B5"/>